<dbReference type="Gene3D" id="1.10.10.60">
    <property type="entry name" value="Homeodomain-like"/>
    <property type="match status" value="1"/>
</dbReference>
<gene>
    <name evidence="1" type="ORF">ACWI_33610</name>
</gene>
<comment type="caution">
    <text evidence="1">The sequence shown here is derived from an EMBL/GenBank/DDBJ whole genome shotgun (WGS) entry which is preliminary data.</text>
</comment>
<proteinExistence type="predicted"/>
<dbReference type="Proteomes" id="UP000176244">
    <property type="component" value="Unassembled WGS sequence"/>
</dbReference>
<dbReference type="AlphaFoldDB" id="A0A1F2PCU1"/>
<evidence type="ECO:0000313" key="1">
    <source>
        <dbReference type="EMBL" id="OFV69167.1"/>
    </source>
</evidence>
<evidence type="ECO:0000313" key="2">
    <source>
        <dbReference type="Proteomes" id="UP000176244"/>
    </source>
</evidence>
<reference evidence="1 2" key="1">
    <citation type="submission" date="2015-09" db="EMBL/GenBank/DDBJ databases">
        <title>Genome sequence of Acetobacterium wieringae DSM 1911.</title>
        <authorList>
            <person name="Poehlein A."/>
            <person name="Bengelsdorf F.R."/>
            <person name="Schiel-Bengelsdorf B."/>
            <person name="Duerre P."/>
            <person name="Daniel R."/>
        </authorList>
    </citation>
    <scope>NUCLEOTIDE SEQUENCE [LARGE SCALE GENOMIC DNA]</scope>
    <source>
        <strain evidence="1 2">DSM 1911</strain>
    </source>
</reference>
<protein>
    <submittedName>
        <fullName evidence="1">MYM-type zinc finger with FCS sequence motif protein</fullName>
    </submittedName>
</protein>
<sequence length="153" mass="17778">MSIASVFLLEERMTTAEKDRIHEMRLLGISYSQISSELNISENTIKSYCRRHNLGKTMAKKTTGVLDEKDVCKHCGKPIKQGSKGKHKKFCTEECRRLWWKANDAHIQRKAYYALVCHGCGKSFKSYGNSKRKFCSHACYIQYRFKEKVEETP</sequence>
<dbReference type="STRING" id="52694.ACWI_33610"/>
<organism evidence="1 2">
    <name type="scientific">Acetobacterium wieringae</name>
    <dbReference type="NCBI Taxonomy" id="52694"/>
    <lineage>
        <taxon>Bacteria</taxon>
        <taxon>Bacillati</taxon>
        <taxon>Bacillota</taxon>
        <taxon>Clostridia</taxon>
        <taxon>Eubacteriales</taxon>
        <taxon>Eubacteriaceae</taxon>
        <taxon>Acetobacterium</taxon>
    </lineage>
</organism>
<accession>A0A1F2PCU1</accession>
<name>A0A1F2PCU1_9FIRM</name>
<dbReference type="EMBL" id="LKEU01000044">
    <property type="protein sequence ID" value="OFV69167.1"/>
    <property type="molecule type" value="Genomic_DNA"/>
</dbReference>